<evidence type="ECO:0000256" key="7">
    <source>
        <dbReference type="ARBA" id="ARBA00023180"/>
    </source>
</evidence>
<dbReference type="PANTHER" id="PTHR12137:SF33">
    <property type="entry name" value="CARBOHYDRATE SULFOTRANSFERASE 14"/>
    <property type="match status" value="1"/>
</dbReference>
<keyword evidence="5" id="KW-0333">Golgi apparatus</keyword>
<dbReference type="RefSeq" id="WP_390260469.1">
    <property type="nucleotide sequence ID" value="NZ_JBHUGH010000005.1"/>
</dbReference>
<evidence type="ECO:0000313" key="8">
    <source>
        <dbReference type="EMBL" id="MFD1912116.1"/>
    </source>
</evidence>
<dbReference type="InterPro" id="IPR018011">
    <property type="entry name" value="Carb_sulfotrans_8-10"/>
</dbReference>
<dbReference type="Pfam" id="PF03567">
    <property type="entry name" value="Sulfotransfer_2"/>
    <property type="match status" value="1"/>
</dbReference>
<sequence length="214" mass="24684">MSAFIDAFKLSYFSVPKTACTTLKTAFFALENGRPFADFRCSGKWYYIHNFYPSSGFKAAPHDRIADHARFAVVRDPLARAVSCYRNRVVHYRELGPGRISDEFVEKGAVPDPSLDYFLRRLQLYREASVSIRHHTDPLTFFLGTDPAYFDTIYAMRDIDKFAERVAQITKRTMVLGREQTGGPNITPDQVSDEVAERVREFYAQDYQVFGRYL</sequence>
<comment type="caution">
    <text evidence="8">The sequence shown here is derived from an EMBL/GenBank/DDBJ whole genome shotgun (WGS) entry which is preliminary data.</text>
</comment>
<evidence type="ECO:0000256" key="5">
    <source>
        <dbReference type="ARBA" id="ARBA00023034"/>
    </source>
</evidence>
<evidence type="ECO:0000256" key="1">
    <source>
        <dbReference type="ARBA" id="ARBA00004323"/>
    </source>
</evidence>
<evidence type="ECO:0000256" key="4">
    <source>
        <dbReference type="ARBA" id="ARBA00022989"/>
    </source>
</evidence>
<dbReference type="SUPFAM" id="SSF52540">
    <property type="entry name" value="P-loop containing nucleoside triphosphate hydrolases"/>
    <property type="match status" value="1"/>
</dbReference>
<evidence type="ECO:0000256" key="2">
    <source>
        <dbReference type="ARBA" id="ARBA00022679"/>
    </source>
</evidence>
<organism evidence="8 9">
    <name type="scientific">Halodurantibacterium flavum</name>
    <dbReference type="NCBI Taxonomy" id="1382802"/>
    <lineage>
        <taxon>Bacteria</taxon>
        <taxon>Pseudomonadati</taxon>
        <taxon>Pseudomonadota</taxon>
        <taxon>Alphaproteobacteria</taxon>
        <taxon>Rhodobacterales</taxon>
        <taxon>Paracoccaceae</taxon>
        <taxon>Halodurantibacterium</taxon>
    </lineage>
</organism>
<proteinExistence type="predicted"/>
<dbReference type="PANTHER" id="PTHR12137">
    <property type="entry name" value="CARBOHYDRATE SULFOTRANSFERASE"/>
    <property type="match status" value="1"/>
</dbReference>
<gene>
    <name evidence="8" type="ORF">ACFSGJ_07800</name>
</gene>
<dbReference type="EMBL" id="JBHUGH010000005">
    <property type="protein sequence ID" value="MFD1912116.1"/>
    <property type="molecule type" value="Genomic_DNA"/>
</dbReference>
<keyword evidence="3" id="KW-0812">Transmembrane</keyword>
<dbReference type="InterPro" id="IPR005331">
    <property type="entry name" value="Sulfotransferase"/>
</dbReference>
<keyword evidence="6" id="KW-0472">Membrane</keyword>
<evidence type="ECO:0000256" key="6">
    <source>
        <dbReference type="ARBA" id="ARBA00023136"/>
    </source>
</evidence>
<keyword evidence="7" id="KW-0325">Glycoprotein</keyword>
<evidence type="ECO:0000256" key="3">
    <source>
        <dbReference type="ARBA" id="ARBA00022692"/>
    </source>
</evidence>
<keyword evidence="4" id="KW-1133">Transmembrane helix</keyword>
<protein>
    <submittedName>
        <fullName evidence="8">Sulfotransferase family 2 domain-containing protein</fullName>
    </submittedName>
</protein>
<keyword evidence="2" id="KW-0808">Transferase</keyword>
<comment type="subcellular location">
    <subcellularLocation>
        <location evidence="1">Golgi apparatus membrane</location>
        <topology evidence="1">Single-pass type II membrane protein</topology>
    </subcellularLocation>
</comment>
<accession>A0ABW4S410</accession>
<name>A0ABW4S410_9RHOB</name>
<dbReference type="InterPro" id="IPR027417">
    <property type="entry name" value="P-loop_NTPase"/>
</dbReference>
<evidence type="ECO:0000313" key="9">
    <source>
        <dbReference type="Proteomes" id="UP001597353"/>
    </source>
</evidence>
<reference evidence="9" key="1">
    <citation type="journal article" date="2019" name="Int. J. Syst. Evol. Microbiol.">
        <title>The Global Catalogue of Microorganisms (GCM) 10K type strain sequencing project: providing services to taxonomists for standard genome sequencing and annotation.</title>
        <authorList>
            <consortium name="The Broad Institute Genomics Platform"/>
            <consortium name="The Broad Institute Genome Sequencing Center for Infectious Disease"/>
            <person name="Wu L."/>
            <person name="Ma J."/>
        </authorList>
    </citation>
    <scope>NUCLEOTIDE SEQUENCE [LARGE SCALE GENOMIC DNA]</scope>
    <source>
        <strain evidence="9">CGMCC 4.7242</strain>
    </source>
</reference>
<keyword evidence="9" id="KW-1185">Reference proteome</keyword>
<dbReference type="Proteomes" id="UP001597353">
    <property type="component" value="Unassembled WGS sequence"/>
</dbReference>